<evidence type="ECO:0000256" key="6">
    <source>
        <dbReference type="SAM" id="MobiDB-lite"/>
    </source>
</evidence>
<keyword evidence="11" id="KW-1185">Reference proteome</keyword>
<dbReference type="InterPro" id="IPR006091">
    <property type="entry name" value="Acyl-CoA_Oxase/DH_mid-dom"/>
</dbReference>
<dbReference type="SUPFAM" id="SSF47203">
    <property type="entry name" value="Acyl-CoA dehydrogenase C-terminal domain-like"/>
    <property type="match status" value="1"/>
</dbReference>
<dbReference type="EMBL" id="CP023564">
    <property type="protein sequence ID" value="ATG56415.1"/>
    <property type="molecule type" value="Genomic_DNA"/>
</dbReference>
<proteinExistence type="inferred from homology"/>
<evidence type="ECO:0000256" key="5">
    <source>
        <dbReference type="RuleBase" id="RU362125"/>
    </source>
</evidence>
<dbReference type="InterPro" id="IPR006089">
    <property type="entry name" value="Acyl-CoA_DH_CS"/>
</dbReference>
<evidence type="ECO:0000259" key="8">
    <source>
        <dbReference type="Pfam" id="PF02770"/>
    </source>
</evidence>
<dbReference type="InterPro" id="IPR036250">
    <property type="entry name" value="AcylCo_DH-like_C"/>
</dbReference>
<keyword evidence="4 5" id="KW-0274">FAD</keyword>
<dbReference type="InterPro" id="IPR009075">
    <property type="entry name" value="AcylCo_DH/oxidase_C"/>
</dbReference>
<comment type="similarity">
    <text evidence="2 5">Belongs to the acyl-CoA dehydrogenase family.</text>
</comment>
<dbReference type="KEGG" id="bgg:CFK41_00945"/>
<evidence type="ECO:0000259" key="7">
    <source>
        <dbReference type="Pfam" id="PF00441"/>
    </source>
</evidence>
<dbReference type="Proteomes" id="UP000217889">
    <property type="component" value="Chromosome"/>
</dbReference>
<evidence type="ECO:0000256" key="2">
    <source>
        <dbReference type="ARBA" id="ARBA00009347"/>
    </source>
</evidence>
<sequence>MSLGGNPGGADEDRRDSVVTERAVVSSPDASAATPAELLPAAADHFALFQDVDGEDLTAWADARSLAAEVLPRINDWWDRGEYPIELIARLGELDLLTDGLDVPGHRTLSPLATGLVNMELSRIDGSVGTMVGVQGGLALRSIMLLGSEKQKQRWAEPLATGAEHAAFALTEPDHGSDSVSLETVARRDGEEWVLSGEKRWIGNGAGCHLSVVWARVDDESQPELNGQVSGFLVDQSLPGYEAEVIRGKVALRAIHQAQITLTDVRIPLEARLPGARSFKDTSTVLFATRAGVAWGALGHATACYEAALEHAQQRIQFGRPLAKAQHVQVRLADMLQTLTSMQLHCVRLAELEAAGTIRPEQASLAKVHNTRAAREIASNARDLLGGSGILLENRVVRHRSDIEALHTYEGTDTMQSLIVGRAITGVSAFA</sequence>
<name>A0A291H1U9_9MICO</name>
<dbReference type="Pfam" id="PF00441">
    <property type="entry name" value="Acyl-CoA_dh_1"/>
    <property type="match status" value="1"/>
</dbReference>
<feature type="domain" description="Acyl-CoA dehydrogenase/oxidase N-terminal" evidence="9">
    <location>
        <begin position="63"/>
        <end position="162"/>
    </location>
</feature>
<dbReference type="Gene3D" id="1.10.540.10">
    <property type="entry name" value="Acyl-CoA dehydrogenase/oxidase, N-terminal domain"/>
    <property type="match status" value="1"/>
</dbReference>
<dbReference type="SUPFAM" id="SSF56645">
    <property type="entry name" value="Acyl-CoA dehydrogenase NM domain-like"/>
    <property type="match status" value="1"/>
</dbReference>
<dbReference type="InterPro" id="IPR037069">
    <property type="entry name" value="AcylCoA_DH/ox_N_sf"/>
</dbReference>
<evidence type="ECO:0000256" key="1">
    <source>
        <dbReference type="ARBA" id="ARBA00001974"/>
    </source>
</evidence>
<dbReference type="PANTHER" id="PTHR43188:SF1">
    <property type="entry name" value="ACYL-COA DEHYDROGENASE"/>
    <property type="match status" value="1"/>
</dbReference>
<dbReference type="InterPro" id="IPR013786">
    <property type="entry name" value="AcylCoA_DH/ox_N"/>
</dbReference>
<dbReference type="PROSITE" id="PS00073">
    <property type="entry name" value="ACYL_COA_DH_2"/>
    <property type="match status" value="1"/>
</dbReference>
<feature type="domain" description="Acyl-CoA dehydrogenase/oxidase C-terminal" evidence="7">
    <location>
        <begin position="284"/>
        <end position="424"/>
    </location>
</feature>
<dbReference type="Gene3D" id="1.20.140.10">
    <property type="entry name" value="Butyryl-CoA Dehydrogenase, subunit A, domain 3"/>
    <property type="match status" value="1"/>
</dbReference>
<evidence type="ECO:0000256" key="4">
    <source>
        <dbReference type="ARBA" id="ARBA00022827"/>
    </source>
</evidence>
<dbReference type="GO" id="GO:0006635">
    <property type="term" value="P:fatty acid beta-oxidation"/>
    <property type="evidence" value="ECO:0007669"/>
    <property type="project" value="InterPro"/>
</dbReference>
<gene>
    <name evidence="10" type="ORF">CFK41_00945</name>
</gene>
<dbReference type="Pfam" id="PF02771">
    <property type="entry name" value="Acyl-CoA_dh_N"/>
    <property type="match status" value="1"/>
</dbReference>
<keyword evidence="5" id="KW-0560">Oxidoreductase</keyword>
<feature type="domain" description="Acyl-CoA oxidase/dehydrogenase middle" evidence="8">
    <location>
        <begin position="167"/>
        <end position="265"/>
    </location>
</feature>
<dbReference type="Gene3D" id="2.40.110.10">
    <property type="entry name" value="Butyryl-CoA Dehydrogenase, subunit A, domain 2"/>
    <property type="match status" value="1"/>
</dbReference>
<evidence type="ECO:0000313" key="10">
    <source>
        <dbReference type="EMBL" id="ATG56415.1"/>
    </source>
</evidence>
<dbReference type="GO" id="GO:0050660">
    <property type="term" value="F:flavin adenine dinucleotide binding"/>
    <property type="evidence" value="ECO:0007669"/>
    <property type="project" value="InterPro"/>
</dbReference>
<protein>
    <submittedName>
        <fullName evidence="10">Acyl-CoA dehydrogenase</fullName>
    </submittedName>
</protein>
<dbReference type="OrthoDB" id="9770681at2"/>
<reference evidence="10 11" key="1">
    <citation type="journal article" date="2014" name="Int. J. Syst. Evol. Microbiol.">
        <title>Brachybacterium ginsengisoli sp. nov., isolated from soil of a ginseng field.</title>
        <authorList>
            <person name="Hoang V.A."/>
            <person name="Kim Y.J."/>
            <person name="Nguyen N.L."/>
            <person name="Yang D.C."/>
        </authorList>
    </citation>
    <scope>NUCLEOTIDE SEQUENCE [LARGE SCALE GENOMIC DNA]</scope>
    <source>
        <strain evidence="10 11">DCY80</strain>
    </source>
</reference>
<feature type="region of interest" description="Disordered" evidence="6">
    <location>
        <begin position="1"/>
        <end position="31"/>
    </location>
</feature>
<keyword evidence="3 5" id="KW-0285">Flavoprotein</keyword>
<dbReference type="GO" id="GO:0003995">
    <property type="term" value="F:acyl-CoA dehydrogenase activity"/>
    <property type="evidence" value="ECO:0007669"/>
    <property type="project" value="InterPro"/>
</dbReference>
<comment type="cofactor">
    <cofactor evidence="1 5">
        <name>FAD</name>
        <dbReference type="ChEBI" id="CHEBI:57692"/>
    </cofactor>
</comment>
<dbReference type="PANTHER" id="PTHR43188">
    <property type="entry name" value="ACYL-COENZYME A OXIDASE"/>
    <property type="match status" value="1"/>
</dbReference>
<dbReference type="InterPro" id="IPR009100">
    <property type="entry name" value="AcylCoA_DH/oxidase_NM_dom_sf"/>
</dbReference>
<dbReference type="AlphaFoldDB" id="A0A291H1U9"/>
<organism evidence="10 11">
    <name type="scientific">Brachybacterium ginsengisoli</name>
    <dbReference type="NCBI Taxonomy" id="1331682"/>
    <lineage>
        <taxon>Bacteria</taxon>
        <taxon>Bacillati</taxon>
        <taxon>Actinomycetota</taxon>
        <taxon>Actinomycetes</taxon>
        <taxon>Micrococcales</taxon>
        <taxon>Dermabacteraceae</taxon>
        <taxon>Brachybacterium</taxon>
    </lineage>
</organism>
<evidence type="ECO:0000256" key="3">
    <source>
        <dbReference type="ARBA" id="ARBA00022630"/>
    </source>
</evidence>
<dbReference type="InterPro" id="IPR045008">
    <property type="entry name" value="ACX4-like"/>
</dbReference>
<accession>A0A291H1U9</accession>
<evidence type="ECO:0000259" key="9">
    <source>
        <dbReference type="Pfam" id="PF02771"/>
    </source>
</evidence>
<evidence type="ECO:0000313" key="11">
    <source>
        <dbReference type="Proteomes" id="UP000217889"/>
    </source>
</evidence>
<dbReference type="Pfam" id="PF02770">
    <property type="entry name" value="Acyl-CoA_dh_M"/>
    <property type="match status" value="1"/>
</dbReference>
<dbReference type="InterPro" id="IPR046373">
    <property type="entry name" value="Acyl-CoA_Oxase/DH_mid-dom_sf"/>
</dbReference>